<name>A0ABS1LI00_9MICO</name>
<keyword evidence="2" id="KW-1133">Transmembrane helix</keyword>
<evidence type="ECO:0000313" key="4">
    <source>
        <dbReference type="EMBL" id="MBL0885773.1"/>
    </source>
</evidence>
<dbReference type="InterPro" id="IPR025241">
    <property type="entry name" value="DUF4190"/>
</dbReference>
<evidence type="ECO:0000313" key="5">
    <source>
        <dbReference type="Proteomes" id="UP000675409"/>
    </source>
</evidence>
<dbReference type="RefSeq" id="WP_201845591.1">
    <property type="nucleotide sequence ID" value="NZ_JABBYC010000005.1"/>
</dbReference>
<organism evidence="4 5">
    <name type="scientific">Myceligenerans indicum</name>
    <dbReference type="NCBI Taxonomy" id="2593663"/>
    <lineage>
        <taxon>Bacteria</taxon>
        <taxon>Bacillati</taxon>
        <taxon>Actinomycetota</taxon>
        <taxon>Actinomycetes</taxon>
        <taxon>Micrococcales</taxon>
        <taxon>Promicromonosporaceae</taxon>
        <taxon>Myceligenerans</taxon>
    </lineage>
</organism>
<dbReference type="EMBL" id="JABBYC010000005">
    <property type="protein sequence ID" value="MBL0885773.1"/>
    <property type="molecule type" value="Genomic_DNA"/>
</dbReference>
<evidence type="ECO:0000256" key="2">
    <source>
        <dbReference type="SAM" id="Phobius"/>
    </source>
</evidence>
<gene>
    <name evidence="4" type="ORF">HGK34_05705</name>
</gene>
<feature type="domain" description="DUF4190" evidence="3">
    <location>
        <begin position="94"/>
        <end position="155"/>
    </location>
</feature>
<feature type="region of interest" description="Disordered" evidence="1">
    <location>
        <begin position="1"/>
        <end position="80"/>
    </location>
</feature>
<protein>
    <submittedName>
        <fullName evidence="4">DUF4190 domain-containing protein</fullName>
    </submittedName>
</protein>
<dbReference type="Proteomes" id="UP000675409">
    <property type="component" value="Unassembled WGS sequence"/>
</dbReference>
<feature type="compositionally biased region" description="Low complexity" evidence="1">
    <location>
        <begin position="62"/>
        <end position="80"/>
    </location>
</feature>
<accession>A0ABS1LI00</accession>
<reference evidence="4 5" key="1">
    <citation type="journal article" date="2021" name="Arch. Microbiol.">
        <title>Myceligenerans indicum sp. nov., an actinobacterium isolated from mangrove sediment of Sundarbans, India.</title>
        <authorList>
            <person name="Asha K."/>
            <person name="Bhadury P."/>
        </authorList>
    </citation>
    <scope>NUCLEOTIDE SEQUENCE [LARGE SCALE GENOMIC DNA]</scope>
    <source>
        <strain evidence="4 5">I2</strain>
    </source>
</reference>
<comment type="caution">
    <text evidence="4">The sequence shown here is derived from an EMBL/GenBank/DDBJ whole genome shotgun (WGS) entry which is preliminary data.</text>
</comment>
<evidence type="ECO:0000256" key="1">
    <source>
        <dbReference type="SAM" id="MobiDB-lite"/>
    </source>
</evidence>
<dbReference type="Pfam" id="PF13828">
    <property type="entry name" value="DUF4190"/>
    <property type="match status" value="1"/>
</dbReference>
<feature type="compositionally biased region" description="Low complexity" evidence="1">
    <location>
        <begin position="32"/>
        <end position="50"/>
    </location>
</feature>
<sequence length="188" mass="19201">MSTNEPGAQNPYDPRPGEGQPGPDPEPPGQGPQPSWGQQPPGGTPQQPGVPTSPPGVPQPSPYAAGGVPPSAFASPSPASGMPYPGQPYPKNSLGVWSLVLGILSWFVCPIVASIGAIVTGHLSRRAVREGQADNGGLGLAGIILGWTSIALSVIAIIIFVVVLGAVVTDPAFRDYIDDPSMWPTING</sequence>
<evidence type="ECO:0000259" key="3">
    <source>
        <dbReference type="Pfam" id="PF13828"/>
    </source>
</evidence>
<feature type="transmembrane region" description="Helical" evidence="2">
    <location>
        <begin position="140"/>
        <end position="168"/>
    </location>
</feature>
<keyword evidence="2" id="KW-0472">Membrane</keyword>
<proteinExistence type="predicted"/>
<feature type="compositionally biased region" description="Pro residues" evidence="1">
    <location>
        <begin position="51"/>
        <end position="61"/>
    </location>
</feature>
<feature type="compositionally biased region" description="Pro residues" evidence="1">
    <location>
        <begin position="22"/>
        <end position="31"/>
    </location>
</feature>
<keyword evidence="2" id="KW-0812">Transmembrane</keyword>
<keyword evidence="5" id="KW-1185">Reference proteome</keyword>
<feature type="transmembrane region" description="Helical" evidence="2">
    <location>
        <begin position="94"/>
        <end position="119"/>
    </location>
</feature>